<dbReference type="Proteomes" id="UP000434957">
    <property type="component" value="Unassembled WGS sequence"/>
</dbReference>
<dbReference type="AlphaFoldDB" id="A0A6A4G3H3"/>
<protein>
    <submittedName>
        <fullName evidence="1">Uncharacterized protein</fullName>
    </submittedName>
</protein>
<accession>A0A6A4G3H3</accession>
<proteinExistence type="predicted"/>
<reference evidence="1 2" key="1">
    <citation type="submission" date="2018-08" db="EMBL/GenBank/DDBJ databases">
        <title>Genomic investigation of the strawberry pathogen Phytophthora fragariae indicates pathogenicity is determined by transcriptional variation in three key races.</title>
        <authorList>
            <person name="Adams T.M."/>
            <person name="Armitage A.D."/>
            <person name="Sobczyk M.K."/>
            <person name="Bates H.J."/>
            <person name="Dunwell J.M."/>
            <person name="Nellist C.F."/>
            <person name="Harrison R.J."/>
        </authorList>
    </citation>
    <scope>NUCLEOTIDE SEQUENCE [LARGE SCALE GENOMIC DNA]</scope>
    <source>
        <strain evidence="1 2">SCRP333</strain>
    </source>
</reference>
<feature type="non-terminal residue" evidence="1">
    <location>
        <position position="1"/>
    </location>
</feature>
<organism evidence="1 2">
    <name type="scientific">Phytophthora rubi</name>
    <dbReference type="NCBI Taxonomy" id="129364"/>
    <lineage>
        <taxon>Eukaryota</taxon>
        <taxon>Sar</taxon>
        <taxon>Stramenopiles</taxon>
        <taxon>Oomycota</taxon>
        <taxon>Peronosporomycetes</taxon>
        <taxon>Peronosporales</taxon>
        <taxon>Peronosporaceae</taxon>
        <taxon>Phytophthora</taxon>
    </lineage>
</organism>
<evidence type="ECO:0000313" key="1">
    <source>
        <dbReference type="EMBL" id="KAE9358186.1"/>
    </source>
</evidence>
<dbReference type="EMBL" id="QXFT01000039">
    <property type="protein sequence ID" value="KAE9358186.1"/>
    <property type="molecule type" value="Genomic_DNA"/>
</dbReference>
<comment type="caution">
    <text evidence="1">The sequence shown here is derived from an EMBL/GenBank/DDBJ whole genome shotgun (WGS) entry which is preliminary data.</text>
</comment>
<keyword evidence="2" id="KW-1185">Reference proteome</keyword>
<evidence type="ECO:0000313" key="2">
    <source>
        <dbReference type="Proteomes" id="UP000434957"/>
    </source>
</evidence>
<sequence length="44" mass="4670">ALVPKAEVRSAVKAQWGTSARLVLAGSRVQPVAKLAQVLEAEDR</sequence>
<gene>
    <name evidence="1" type="ORF">PR003_g1412</name>
</gene>
<name>A0A6A4G3H3_9STRA</name>